<dbReference type="EMBL" id="AP022314">
    <property type="protein sequence ID" value="BBU21691.1"/>
    <property type="molecule type" value="Genomic_DNA"/>
</dbReference>
<proteinExistence type="predicted"/>
<organism evidence="1 2">
    <name type="scientific">Mycobacterium xenopi</name>
    <dbReference type="NCBI Taxonomy" id="1789"/>
    <lineage>
        <taxon>Bacteria</taxon>
        <taxon>Bacillati</taxon>
        <taxon>Actinomycetota</taxon>
        <taxon>Actinomycetes</taxon>
        <taxon>Mycobacteriales</taxon>
        <taxon>Mycobacteriaceae</taxon>
        <taxon>Mycobacterium</taxon>
    </lineage>
</organism>
<protein>
    <submittedName>
        <fullName evidence="1">Uncharacterized protein</fullName>
    </submittedName>
</protein>
<evidence type="ECO:0000313" key="2">
    <source>
        <dbReference type="Proteomes" id="UP000464624"/>
    </source>
</evidence>
<evidence type="ECO:0000313" key="1">
    <source>
        <dbReference type="EMBL" id="BBU21691.1"/>
    </source>
</evidence>
<sequence>MLAVEALLAMRPIAGTATPRRNAPVIGLEAIPTPYRKASALLTQR</sequence>
<accession>A0AAD1GYQ9</accession>
<gene>
    <name evidence="1" type="ORF">MYXE_14800</name>
</gene>
<name>A0AAD1GYQ9_MYCXE</name>
<reference evidence="1 2" key="1">
    <citation type="submission" date="2019-12" db="EMBL/GenBank/DDBJ databases">
        <title>Complete genome sequence of Mycolicibacterium xenopi str. JCM15661T.</title>
        <authorList>
            <person name="Yoshida M."/>
            <person name="Fukano H."/>
            <person name="Asakura T."/>
            <person name="Hoshino Y."/>
        </authorList>
    </citation>
    <scope>NUCLEOTIDE SEQUENCE [LARGE SCALE GENOMIC DNA]</scope>
    <source>
        <strain evidence="1 2">JCM 15661T</strain>
    </source>
</reference>
<dbReference type="KEGG" id="mxe:MYXE_14800"/>
<dbReference type="AlphaFoldDB" id="A0AAD1GYQ9"/>
<dbReference type="Proteomes" id="UP000464624">
    <property type="component" value="Chromosome"/>
</dbReference>